<dbReference type="KEGG" id="spar:SPRG_14634"/>
<dbReference type="AlphaFoldDB" id="A0A067BTE5"/>
<dbReference type="Pfam" id="PF00581">
    <property type="entry name" value="Rhodanese"/>
    <property type="match status" value="1"/>
</dbReference>
<dbReference type="SUPFAM" id="SSF52821">
    <property type="entry name" value="Rhodanese/Cell cycle control phosphatase"/>
    <property type="match status" value="1"/>
</dbReference>
<sequence length="292" mass="31630">MADDSACTNSSAYKFGVLAADELPALRAHLLAQAAAISPSLFGTILLTQEGLNIRLSGPTLAVHAMQAVLSALHPNIGTIVFKDSLSAAPTLRKFLVRIKKEVISMGMPSINPARDGLATHISPVEFKAWMDQKKDMVILDTRNDYEVRLGTFDDAIDLDIKSLRAFPTVAKAKLETIPKEKPIVMFCTGGVRCEKASYALLADGHTNVYQLDGGILKYFEDCGGAHYNGDCYIYDDRVALTPALTKATDIAMCFVCRSPLTAAEQASSDFRHGVSCPYCVGGKRSDFRSQS</sequence>
<organism evidence="2 3">
    <name type="scientific">Saprolegnia parasitica (strain CBS 223.65)</name>
    <dbReference type="NCBI Taxonomy" id="695850"/>
    <lineage>
        <taxon>Eukaryota</taxon>
        <taxon>Sar</taxon>
        <taxon>Stramenopiles</taxon>
        <taxon>Oomycota</taxon>
        <taxon>Saprolegniomycetes</taxon>
        <taxon>Saprolegniales</taxon>
        <taxon>Saprolegniaceae</taxon>
        <taxon>Saprolegnia</taxon>
    </lineage>
</organism>
<dbReference type="InterPro" id="IPR001763">
    <property type="entry name" value="Rhodanese-like_dom"/>
</dbReference>
<dbReference type="RefSeq" id="XP_012209198.1">
    <property type="nucleotide sequence ID" value="XM_012353808.1"/>
</dbReference>
<dbReference type="InterPro" id="IPR040503">
    <property type="entry name" value="TRHO_N"/>
</dbReference>
<dbReference type="Gene3D" id="3.30.70.100">
    <property type="match status" value="1"/>
</dbReference>
<dbReference type="Pfam" id="PF17773">
    <property type="entry name" value="UPF0176_N"/>
    <property type="match status" value="1"/>
</dbReference>
<accession>A0A067BTE5</accession>
<gene>
    <name evidence="2" type="ORF">SPRG_14634</name>
</gene>
<reference evidence="2 3" key="1">
    <citation type="journal article" date="2013" name="PLoS Genet.">
        <title>Distinctive expansion of potential virulence genes in the genome of the oomycete fish pathogen Saprolegnia parasitica.</title>
        <authorList>
            <person name="Jiang R.H."/>
            <person name="de Bruijn I."/>
            <person name="Haas B.J."/>
            <person name="Belmonte R."/>
            <person name="Lobach L."/>
            <person name="Christie J."/>
            <person name="van den Ackerveken G."/>
            <person name="Bottin A."/>
            <person name="Bulone V."/>
            <person name="Diaz-Moreno S.M."/>
            <person name="Dumas B."/>
            <person name="Fan L."/>
            <person name="Gaulin E."/>
            <person name="Govers F."/>
            <person name="Grenville-Briggs L.J."/>
            <person name="Horner N.R."/>
            <person name="Levin J.Z."/>
            <person name="Mammella M."/>
            <person name="Meijer H.J."/>
            <person name="Morris P."/>
            <person name="Nusbaum C."/>
            <person name="Oome S."/>
            <person name="Phillips A.J."/>
            <person name="van Rooyen D."/>
            <person name="Rzeszutek E."/>
            <person name="Saraiva M."/>
            <person name="Secombes C.J."/>
            <person name="Seidl M.F."/>
            <person name="Snel B."/>
            <person name="Stassen J.H."/>
            <person name="Sykes S."/>
            <person name="Tripathy S."/>
            <person name="van den Berg H."/>
            <person name="Vega-Arreguin J.C."/>
            <person name="Wawra S."/>
            <person name="Young S.K."/>
            <person name="Zeng Q."/>
            <person name="Dieguez-Uribeondo J."/>
            <person name="Russ C."/>
            <person name="Tyler B.M."/>
            <person name="van West P."/>
        </authorList>
    </citation>
    <scope>NUCLEOTIDE SEQUENCE [LARGE SCALE GENOMIC DNA]</scope>
    <source>
        <strain evidence="2 3">CBS 223.65</strain>
    </source>
</reference>
<dbReference type="SMART" id="SM00450">
    <property type="entry name" value="RHOD"/>
    <property type="match status" value="1"/>
</dbReference>
<dbReference type="PROSITE" id="PS50206">
    <property type="entry name" value="RHODANESE_3"/>
    <property type="match status" value="1"/>
</dbReference>
<evidence type="ECO:0000259" key="1">
    <source>
        <dbReference type="PROSITE" id="PS50206"/>
    </source>
</evidence>
<name>A0A067BTE5_SAPPC</name>
<dbReference type="GeneID" id="24136428"/>
<dbReference type="Proteomes" id="UP000030745">
    <property type="component" value="Unassembled WGS sequence"/>
</dbReference>
<protein>
    <recommendedName>
        <fullName evidence="1">Rhodanese domain-containing protein</fullName>
    </recommendedName>
</protein>
<dbReference type="OMA" id="KQCFACR"/>
<dbReference type="VEuPathDB" id="FungiDB:SPRG_14634"/>
<evidence type="ECO:0000313" key="2">
    <source>
        <dbReference type="EMBL" id="KDO20095.1"/>
    </source>
</evidence>
<keyword evidence="3" id="KW-1185">Reference proteome</keyword>
<dbReference type="InterPro" id="IPR020936">
    <property type="entry name" value="TrhO"/>
</dbReference>
<dbReference type="PANTHER" id="PTHR43268">
    <property type="entry name" value="THIOSULFATE SULFURTRANSFERASE/RHODANESE-LIKE DOMAIN-CONTAINING PROTEIN 2"/>
    <property type="match status" value="1"/>
</dbReference>
<dbReference type="OrthoDB" id="25002at2759"/>
<dbReference type="InterPro" id="IPR036873">
    <property type="entry name" value="Rhodanese-like_dom_sf"/>
</dbReference>
<dbReference type="CDD" id="cd01518">
    <property type="entry name" value="RHOD_YceA"/>
    <property type="match status" value="1"/>
</dbReference>
<dbReference type="EMBL" id="KK583324">
    <property type="protein sequence ID" value="KDO20095.1"/>
    <property type="molecule type" value="Genomic_DNA"/>
</dbReference>
<proteinExistence type="predicted"/>
<dbReference type="PANTHER" id="PTHR43268:SF3">
    <property type="entry name" value="RHODANESE-LIKE DOMAIN-CONTAINING PROTEIN 7-RELATED"/>
    <property type="match status" value="1"/>
</dbReference>
<dbReference type="Gene3D" id="3.40.250.10">
    <property type="entry name" value="Rhodanese-like domain"/>
    <property type="match status" value="1"/>
</dbReference>
<feature type="domain" description="Rhodanese" evidence="1">
    <location>
        <begin position="133"/>
        <end position="228"/>
    </location>
</feature>
<evidence type="ECO:0000313" key="3">
    <source>
        <dbReference type="Proteomes" id="UP000030745"/>
    </source>
</evidence>